<reference evidence="2" key="1">
    <citation type="journal article" date="2012" name="Mol. Plant Microbe Interact.">
        <title>A highly conserved effector in Fusarium oxysporum is required for full virulence on Arabidopsis.</title>
        <authorList>
            <person name="Thatcher L.F."/>
            <person name="Gardiner D.M."/>
            <person name="Kazan K."/>
            <person name="Manners J."/>
        </authorList>
    </citation>
    <scope>NUCLEOTIDE SEQUENCE [LARGE SCALE GENOMIC DNA]</scope>
    <source>
        <strain evidence="2">Fo5176</strain>
    </source>
</reference>
<reference evidence="1" key="2">
    <citation type="submission" date="2025-08" db="UniProtKB">
        <authorList>
            <consortium name="EnsemblFungi"/>
        </authorList>
    </citation>
    <scope>IDENTIFICATION</scope>
    <source>
        <strain evidence="1">4287 / CBS 123668 / FGSC 9935 / NRRL 34936</strain>
    </source>
</reference>
<dbReference type="Proteomes" id="UP000002489">
    <property type="component" value="Unassembled WGS sequence"/>
</dbReference>
<protein>
    <submittedName>
        <fullName evidence="1">Uncharacterized protein</fullName>
    </submittedName>
</protein>
<evidence type="ECO:0000313" key="1">
    <source>
        <dbReference type="EnsemblFungi" id="FOXG_10741P0"/>
    </source>
</evidence>
<evidence type="ECO:0000313" key="2">
    <source>
        <dbReference type="Proteomes" id="UP000002489"/>
    </source>
</evidence>
<accession>A0A0D2Y390</accession>
<proteinExistence type="predicted"/>
<dbReference type="AlphaFoldDB" id="A0A0D2Y390"/>
<dbReference type="EnsemblFungi" id="FOXG_10741T0">
    <property type="protein sequence ID" value="FOXG_10741P0"/>
    <property type="gene ID" value="FOXG_10741"/>
</dbReference>
<sequence>MFLPDFILVRVCIVANSSDDDTREVVGQSRRFHFNAKNMTTKILAMALTKVIWELAKQPEYIEPLRAEMHDVFGPEIASSEKSSNGVPQLSHVGRDANILTKFKL</sequence>
<organism evidence="1 2">
    <name type="scientific">Fusarium oxysporum (strain Fo5176)</name>
    <name type="common">Fusarium vascular wilt</name>
    <dbReference type="NCBI Taxonomy" id="660025"/>
    <lineage>
        <taxon>Eukaryota</taxon>
        <taxon>Fungi</taxon>
        <taxon>Dikarya</taxon>
        <taxon>Ascomycota</taxon>
        <taxon>Pezizomycotina</taxon>
        <taxon>Sordariomycetes</taxon>
        <taxon>Hypocreomycetidae</taxon>
        <taxon>Hypocreales</taxon>
        <taxon>Nectriaceae</taxon>
        <taxon>Fusarium</taxon>
        <taxon>Fusarium oxysporum species complex</taxon>
    </lineage>
</organism>
<name>A0A0D2Y390_FUSOF</name>